<keyword evidence="2 6" id="KW-0436">Ligase</keyword>
<dbReference type="InterPro" id="IPR020845">
    <property type="entry name" value="AMP-binding_CS"/>
</dbReference>
<protein>
    <submittedName>
        <fullName evidence="6">2,3-dihydroxybenzoate-AMP ligase</fullName>
    </submittedName>
</protein>
<evidence type="ECO:0000313" key="6">
    <source>
        <dbReference type="EMBL" id="RZT87801.1"/>
    </source>
</evidence>
<accession>A0A4Q7V303</accession>
<feature type="domain" description="AMP-dependent synthetase/ligase" evidence="4">
    <location>
        <begin position="37"/>
        <end position="413"/>
    </location>
</feature>
<comment type="caution">
    <text evidence="6">The sequence shown here is derived from an EMBL/GenBank/DDBJ whole genome shotgun (WGS) entry which is preliminary data.</text>
</comment>
<keyword evidence="7" id="KW-1185">Reference proteome</keyword>
<dbReference type="EMBL" id="SHKL01000001">
    <property type="protein sequence ID" value="RZT87801.1"/>
    <property type="molecule type" value="Genomic_DNA"/>
</dbReference>
<dbReference type="RefSeq" id="WP_130291898.1">
    <property type="nucleotide sequence ID" value="NZ_SHKL01000001.1"/>
</dbReference>
<name>A0A4Q7V303_PSEST</name>
<dbReference type="PANTHER" id="PTHR43201:SF5">
    <property type="entry name" value="MEDIUM-CHAIN ACYL-COA LIGASE ACSF2, MITOCHONDRIAL"/>
    <property type="match status" value="1"/>
</dbReference>
<evidence type="ECO:0000259" key="5">
    <source>
        <dbReference type="Pfam" id="PF13193"/>
    </source>
</evidence>
<dbReference type="InterPro" id="IPR042099">
    <property type="entry name" value="ANL_N_sf"/>
</dbReference>
<dbReference type="GO" id="GO:0006631">
    <property type="term" value="P:fatty acid metabolic process"/>
    <property type="evidence" value="ECO:0007669"/>
    <property type="project" value="TreeGrafter"/>
</dbReference>
<reference evidence="6 7" key="1">
    <citation type="submission" date="2019-02" db="EMBL/GenBank/DDBJ databases">
        <title>Sequencing the genomes of 1000 actinobacteria strains.</title>
        <authorList>
            <person name="Klenk H.-P."/>
        </authorList>
    </citation>
    <scope>NUCLEOTIDE SEQUENCE [LARGE SCALE GENOMIC DNA]</scope>
    <source>
        <strain evidence="6 7">DSM 45779</strain>
    </source>
</reference>
<evidence type="ECO:0000256" key="2">
    <source>
        <dbReference type="ARBA" id="ARBA00022598"/>
    </source>
</evidence>
<organism evidence="6 7">
    <name type="scientific">Pseudonocardia sediminis</name>
    <dbReference type="NCBI Taxonomy" id="1397368"/>
    <lineage>
        <taxon>Bacteria</taxon>
        <taxon>Bacillati</taxon>
        <taxon>Actinomycetota</taxon>
        <taxon>Actinomycetes</taxon>
        <taxon>Pseudonocardiales</taxon>
        <taxon>Pseudonocardiaceae</taxon>
        <taxon>Pseudonocardia</taxon>
    </lineage>
</organism>
<evidence type="ECO:0000256" key="3">
    <source>
        <dbReference type="SAM" id="MobiDB-lite"/>
    </source>
</evidence>
<proteinExistence type="inferred from homology"/>
<evidence type="ECO:0000256" key="1">
    <source>
        <dbReference type="ARBA" id="ARBA00006432"/>
    </source>
</evidence>
<dbReference type="SUPFAM" id="SSF56801">
    <property type="entry name" value="Acetyl-CoA synthetase-like"/>
    <property type="match status" value="1"/>
</dbReference>
<sequence length="567" mass="60046">MPRPIGEHTTPWPEPDAARYVAEGYWAGVPLGHLLRAASDRAPDAPALADAATGLALTHRELAERVDATAVRLLDRGLSAGDRIVVQLANGSAFVILTLACLRAGIVPVMALPAHRRRELTHLSVLSEASAIAVPDTLNGFDHRGLAHELTENVRNATGERWQVLVDGPGADPADMDLRTLCAPGDDPVADRARLDATAPGPRDVALFLLSGGTTGSPKLIARTHDDYAYNAVLSAGAAGVGDDAVYLASLPLAHNFALACPGLLGVLLAGGRVVTLPTPEPRAAFAAIAEHGVTHAAAVPAVAARWLEHAVGAGPPAPLRVLQVGGARIPDELARRVSPVLGARLQQVFGMAEGLLCCTRLDDPDDVVCTTQGRPLSPHDEVRLVDGDDRDVPDGEPGSLLTRGPYTPRGYYRAPEQNARAFTPDGWYRSGDVCRRTPGGNLVVEGRDKDMINRGGEKISAEEVENLVYRLPAVRQVAAVAMPDPALGERVCVYVVAQPGSTVTLDEIRAHMETVGVARFTLPERLELVDELASTTVGKIDKKALRADVARRMEREHGTGAAHAPR</sequence>
<dbReference type="InterPro" id="IPR045851">
    <property type="entry name" value="AMP-bd_C_sf"/>
</dbReference>
<dbReference type="Pfam" id="PF00501">
    <property type="entry name" value="AMP-binding"/>
    <property type="match status" value="1"/>
</dbReference>
<dbReference type="InterPro" id="IPR000873">
    <property type="entry name" value="AMP-dep_synth/lig_dom"/>
</dbReference>
<dbReference type="OrthoDB" id="9803968at2"/>
<dbReference type="AlphaFoldDB" id="A0A4Q7V303"/>
<dbReference type="Proteomes" id="UP000291591">
    <property type="component" value="Unassembled WGS sequence"/>
</dbReference>
<dbReference type="FunFam" id="2.30.38.10:FF:000003">
    <property type="entry name" value="Vibriobactin-specific 2,3-dihydroxybenzoate-AMP ligase"/>
    <property type="match status" value="1"/>
</dbReference>
<dbReference type="GO" id="GO:0031956">
    <property type="term" value="F:medium-chain fatty acid-CoA ligase activity"/>
    <property type="evidence" value="ECO:0007669"/>
    <property type="project" value="TreeGrafter"/>
</dbReference>
<dbReference type="PANTHER" id="PTHR43201">
    <property type="entry name" value="ACYL-COA SYNTHETASE"/>
    <property type="match status" value="1"/>
</dbReference>
<feature type="domain" description="AMP-binding enzyme C-terminal" evidence="5">
    <location>
        <begin position="464"/>
        <end position="540"/>
    </location>
</feature>
<feature type="region of interest" description="Disordered" evidence="3">
    <location>
        <begin position="386"/>
        <end position="410"/>
    </location>
</feature>
<dbReference type="PROSITE" id="PS00455">
    <property type="entry name" value="AMP_BINDING"/>
    <property type="match status" value="1"/>
</dbReference>
<gene>
    <name evidence="6" type="ORF">EV383_4727</name>
</gene>
<comment type="similarity">
    <text evidence="1">Belongs to the ATP-dependent AMP-binding enzyme family.</text>
</comment>
<dbReference type="Pfam" id="PF13193">
    <property type="entry name" value="AMP-binding_C"/>
    <property type="match status" value="1"/>
</dbReference>
<evidence type="ECO:0000259" key="4">
    <source>
        <dbReference type="Pfam" id="PF00501"/>
    </source>
</evidence>
<dbReference type="Gene3D" id="3.40.50.12780">
    <property type="entry name" value="N-terminal domain of ligase-like"/>
    <property type="match status" value="1"/>
</dbReference>
<dbReference type="InterPro" id="IPR025110">
    <property type="entry name" value="AMP-bd_C"/>
</dbReference>
<dbReference type="Gene3D" id="3.30.300.30">
    <property type="match status" value="1"/>
</dbReference>
<evidence type="ECO:0000313" key="7">
    <source>
        <dbReference type="Proteomes" id="UP000291591"/>
    </source>
</evidence>